<keyword evidence="2" id="KW-1185">Reference proteome</keyword>
<dbReference type="RefSeq" id="XP_033571418.1">
    <property type="nucleotide sequence ID" value="XM_033712796.1"/>
</dbReference>
<dbReference type="OrthoDB" id="3588534at2759"/>
<organism evidence="1">
    <name type="scientific">Mytilinidion resinicola</name>
    <dbReference type="NCBI Taxonomy" id="574789"/>
    <lineage>
        <taxon>Eukaryota</taxon>
        <taxon>Fungi</taxon>
        <taxon>Dikarya</taxon>
        <taxon>Ascomycota</taxon>
        <taxon>Pezizomycotina</taxon>
        <taxon>Dothideomycetes</taxon>
        <taxon>Pleosporomycetidae</taxon>
        <taxon>Mytilinidiales</taxon>
        <taxon>Mytilinidiaceae</taxon>
        <taxon>Mytilinidion</taxon>
    </lineage>
</organism>
<accession>A0A6A6Y914</accession>
<protein>
    <submittedName>
        <fullName evidence="1 3">Uncharacterized protein</fullName>
    </submittedName>
</protein>
<evidence type="ECO:0000313" key="1">
    <source>
        <dbReference type="EMBL" id="KAF2804454.1"/>
    </source>
</evidence>
<reference evidence="3" key="3">
    <citation type="submission" date="2025-04" db="UniProtKB">
        <authorList>
            <consortium name="RefSeq"/>
        </authorList>
    </citation>
    <scope>IDENTIFICATION</scope>
    <source>
        <strain evidence="3">CBS 304.34</strain>
    </source>
</reference>
<dbReference type="EMBL" id="MU003713">
    <property type="protein sequence ID" value="KAF2804454.1"/>
    <property type="molecule type" value="Genomic_DNA"/>
</dbReference>
<dbReference type="Proteomes" id="UP000504636">
    <property type="component" value="Unplaced"/>
</dbReference>
<reference evidence="3" key="2">
    <citation type="submission" date="2020-04" db="EMBL/GenBank/DDBJ databases">
        <authorList>
            <consortium name="NCBI Genome Project"/>
        </authorList>
    </citation>
    <scope>NUCLEOTIDE SEQUENCE</scope>
    <source>
        <strain evidence="3">CBS 304.34</strain>
    </source>
</reference>
<dbReference type="AlphaFoldDB" id="A0A6A6Y914"/>
<name>A0A6A6Y914_9PEZI</name>
<reference evidence="1 3" key="1">
    <citation type="journal article" date="2020" name="Stud. Mycol.">
        <title>101 Dothideomycetes genomes: a test case for predicting lifestyles and emergence of pathogens.</title>
        <authorList>
            <person name="Haridas S."/>
            <person name="Albert R."/>
            <person name="Binder M."/>
            <person name="Bloem J."/>
            <person name="Labutti K."/>
            <person name="Salamov A."/>
            <person name="Andreopoulos B."/>
            <person name="Baker S."/>
            <person name="Barry K."/>
            <person name="Bills G."/>
            <person name="Bluhm B."/>
            <person name="Cannon C."/>
            <person name="Castanera R."/>
            <person name="Culley D."/>
            <person name="Daum C."/>
            <person name="Ezra D."/>
            <person name="Gonzalez J."/>
            <person name="Henrissat B."/>
            <person name="Kuo A."/>
            <person name="Liang C."/>
            <person name="Lipzen A."/>
            <person name="Lutzoni F."/>
            <person name="Magnuson J."/>
            <person name="Mondo S."/>
            <person name="Nolan M."/>
            <person name="Ohm R."/>
            <person name="Pangilinan J."/>
            <person name="Park H.-J."/>
            <person name="Ramirez L."/>
            <person name="Alfaro M."/>
            <person name="Sun H."/>
            <person name="Tritt A."/>
            <person name="Yoshinaga Y."/>
            <person name="Zwiers L.-H."/>
            <person name="Turgeon B."/>
            <person name="Goodwin S."/>
            <person name="Spatafora J."/>
            <person name="Crous P."/>
            <person name="Grigoriev I."/>
        </authorList>
    </citation>
    <scope>NUCLEOTIDE SEQUENCE</scope>
    <source>
        <strain evidence="1 3">CBS 304.34</strain>
    </source>
</reference>
<evidence type="ECO:0000313" key="2">
    <source>
        <dbReference type="Proteomes" id="UP000504636"/>
    </source>
</evidence>
<evidence type="ECO:0000313" key="3">
    <source>
        <dbReference type="RefSeq" id="XP_033571418.1"/>
    </source>
</evidence>
<sequence length="79" mass="8842">MTGAKALRGEKEYINSIIFDGVASPRKITGRGKLIQIYDSKADMSSLAYWEHENPSEDGTYNIPARYKVRVIGSTVKFT</sequence>
<dbReference type="GeneID" id="54453689"/>
<gene>
    <name evidence="1 3" type="ORF">BDZ99DRAFT_152914</name>
</gene>
<proteinExistence type="predicted"/>